<feature type="domain" description="DUF6843" evidence="1">
    <location>
        <begin position="25"/>
        <end position="117"/>
    </location>
</feature>
<proteinExistence type="predicted"/>
<keyword evidence="3" id="KW-1185">Reference proteome</keyword>
<evidence type="ECO:0000313" key="2">
    <source>
        <dbReference type="EMBL" id="MTH53138.1"/>
    </source>
</evidence>
<dbReference type="RefSeq" id="WP_155111664.1">
    <property type="nucleotide sequence ID" value="NZ_WMIB01000004.1"/>
</dbReference>
<comment type="caution">
    <text evidence="2">The sequence shown here is derived from an EMBL/GenBank/DDBJ whole genome shotgun (WGS) entry which is preliminary data.</text>
</comment>
<accession>A0A7X2S4L0</accession>
<dbReference type="AlphaFoldDB" id="A0A7X2S4L0"/>
<dbReference type="EMBL" id="WMIB01000004">
    <property type="protein sequence ID" value="MTH53138.1"/>
    <property type="molecule type" value="Genomic_DNA"/>
</dbReference>
<dbReference type="PROSITE" id="PS51257">
    <property type="entry name" value="PROKAR_LIPOPROTEIN"/>
    <property type="match status" value="1"/>
</dbReference>
<protein>
    <recommendedName>
        <fullName evidence="1">DUF6843 domain-containing protein</fullName>
    </recommendedName>
</protein>
<organism evidence="2 3">
    <name type="scientific">Metabacillus mangrovi</name>
    <dbReference type="NCBI Taxonomy" id="1491830"/>
    <lineage>
        <taxon>Bacteria</taxon>
        <taxon>Bacillati</taxon>
        <taxon>Bacillota</taxon>
        <taxon>Bacilli</taxon>
        <taxon>Bacillales</taxon>
        <taxon>Bacillaceae</taxon>
        <taxon>Metabacillus</taxon>
    </lineage>
</organism>
<dbReference type="InterPro" id="IPR049293">
    <property type="entry name" value="DUF6843"/>
</dbReference>
<dbReference type="Proteomes" id="UP000434639">
    <property type="component" value="Unassembled WGS sequence"/>
</dbReference>
<evidence type="ECO:0000259" key="1">
    <source>
        <dbReference type="Pfam" id="PF20862"/>
    </source>
</evidence>
<reference evidence="2 3" key="1">
    <citation type="journal article" date="2017" name="Int. J. Syst. Evol. Microbiol.">
        <title>Bacillus mangrovi sp. nov., isolated from a sediment sample from a mangrove forest.</title>
        <authorList>
            <person name="Gupta V."/>
            <person name="Singh P.K."/>
            <person name="Korpole S."/>
            <person name="Tanuku N.R.S."/>
            <person name="Pinnaka A.K."/>
        </authorList>
    </citation>
    <scope>NUCLEOTIDE SEQUENCE [LARGE SCALE GENOMIC DNA]</scope>
    <source>
        <strain evidence="2 3">KCTC 33872</strain>
    </source>
</reference>
<dbReference type="Pfam" id="PF20862">
    <property type="entry name" value="DUF6843"/>
    <property type="match status" value="1"/>
</dbReference>
<dbReference type="OrthoDB" id="68404at2"/>
<name>A0A7X2S4L0_9BACI</name>
<gene>
    <name evidence="2" type="ORF">GKZ89_06905</name>
</gene>
<evidence type="ECO:0000313" key="3">
    <source>
        <dbReference type="Proteomes" id="UP000434639"/>
    </source>
</evidence>
<sequence>MKKYMALLMIAVTLLAGCKEDDQTAPRTFLIPKGYTGWVKIEYTGQKNVSASEKKVPVLKADSNGLIRTEESLIHEGWADSDYYYVDDNGSKTKLNPDKMIHGNSSGRESDKRTEQYFFVGTDDQFRKNQYKPEHQ</sequence>